<sequence>MISTESVATRLEDARDSIHTSTNDLWSVWTGIAADAAADHLDRERKSDTTISYELRELASATRRADEDLAHAARVTLDRIAAAERAGFTVDDGGVTAGPGFTGVYEGEPDAAAHWGMIRDALRVIGEVDDDHARRITGIVSNLIDVTPSPAAFSPDEAAHDWAMLTDGTVTSEDLGRFTTNLAAAGLDPQSLDELAKGKVVTALPAGAFSYLENLYGEAGADGVMELQRQLLADGSTSALGARDSLASGILALSNEHVRDVDDERGGWDRLPQDVRDLVEARPGAVQLDGYRVPPTLSAFMDTLPPDIRGELESEPGAAASAHRNALANPGDAAYIDSVIRGREFWEFVGTGNGTPGAELGTKLVESAASQASVIDATGSGTGPYDTIPITVGHAGESMLDVTSSNHDVSARILAGDLNGDGIPEVQRDDILTPLFTHAWDDGGESAGRLTNWMTHELGDARAGGDTARVDRAEFAALNLSQYLAHEENFDRLMDVHGENTSNIGEVNPGLVRAFADGLHGYIPELVRADNVGDWKQNSLESPNSNEAARRIFTLMATDQESSATFGSAATAFGRYYADDFVEGPSYLGASNAGRLQALLDTGIYNAGREMFDDRARIDEFVQQRREDTFNTNYTVIRNLVALDPRLSGTVGLLMDINSTSIRDTFVPAFEDPEATPFTGDFSRYSAPNAYNLLENAVGRYGLPQDPEVIANLGDLNLLGSDGTLTYPSGNPPLDAITGAADRALENYKINFSTFREYYIDAYGSIAPTNREPNAPR</sequence>
<gene>
    <name evidence="2" type="ORF">Q7514_24460</name>
</gene>
<proteinExistence type="predicted"/>
<protein>
    <recommendedName>
        <fullName evidence="1">TPR repeat domain-containing protein</fullName>
    </recommendedName>
</protein>
<dbReference type="InterPro" id="IPR057037">
    <property type="entry name" value="TPR_rep_actino"/>
</dbReference>
<dbReference type="SUPFAM" id="SSF140453">
    <property type="entry name" value="EsxAB dimer-like"/>
    <property type="match status" value="1"/>
</dbReference>
<evidence type="ECO:0000313" key="3">
    <source>
        <dbReference type="Proteomes" id="UP001336020"/>
    </source>
</evidence>
<dbReference type="InterPro" id="IPR036689">
    <property type="entry name" value="ESAT-6-like_sf"/>
</dbReference>
<dbReference type="Proteomes" id="UP001336020">
    <property type="component" value="Unassembled WGS sequence"/>
</dbReference>
<dbReference type="RefSeq" id="WP_330135863.1">
    <property type="nucleotide sequence ID" value="NZ_JAUTXY010000014.1"/>
</dbReference>
<dbReference type="Pfam" id="PF23275">
    <property type="entry name" value="TPR_23"/>
    <property type="match status" value="1"/>
</dbReference>
<keyword evidence="3" id="KW-1185">Reference proteome</keyword>
<comment type="caution">
    <text evidence="2">The sequence shown here is derived from an EMBL/GenBank/DDBJ whole genome shotgun (WGS) entry which is preliminary data.</text>
</comment>
<feature type="domain" description="TPR repeat" evidence="1">
    <location>
        <begin position="183"/>
        <end position="453"/>
    </location>
</feature>
<name>A0ABU7LGJ0_9NOCA</name>
<evidence type="ECO:0000313" key="2">
    <source>
        <dbReference type="EMBL" id="MEE2060677.1"/>
    </source>
</evidence>
<organism evidence="2 3">
    <name type="scientific">Rhodococcus artemisiae</name>
    <dbReference type="NCBI Taxonomy" id="714159"/>
    <lineage>
        <taxon>Bacteria</taxon>
        <taxon>Bacillati</taxon>
        <taxon>Actinomycetota</taxon>
        <taxon>Actinomycetes</taxon>
        <taxon>Mycobacteriales</taxon>
        <taxon>Nocardiaceae</taxon>
        <taxon>Rhodococcus</taxon>
    </lineage>
</organism>
<evidence type="ECO:0000259" key="1">
    <source>
        <dbReference type="Pfam" id="PF23275"/>
    </source>
</evidence>
<reference evidence="2 3" key="1">
    <citation type="submission" date="2023-07" db="EMBL/GenBank/DDBJ databases">
        <authorList>
            <person name="Girao M."/>
            <person name="Carvalho M.F."/>
        </authorList>
    </citation>
    <scope>NUCLEOTIDE SEQUENCE [LARGE SCALE GENOMIC DNA]</scope>
    <source>
        <strain evidence="2 3">YIM65754</strain>
    </source>
</reference>
<accession>A0ABU7LGJ0</accession>
<dbReference type="EMBL" id="JAUTXY010000014">
    <property type="protein sequence ID" value="MEE2060677.1"/>
    <property type="molecule type" value="Genomic_DNA"/>
</dbReference>